<dbReference type="PANTHER" id="PTHR30055:SF151">
    <property type="entry name" value="TRANSCRIPTIONAL REGULATORY PROTEIN"/>
    <property type="match status" value="1"/>
</dbReference>
<dbReference type="Proteomes" id="UP000316665">
    <property type="component" value="Chromosome"/>
</dbReference>
<dbReference type="InterPro" id="IPR009057">
    <property type="entry name" value="Homeodomain-like_sf"/>
</dbReference>
<keyword evidence="3" id="KW-0804">Transcription</keyword>
<keyword evidence="2 4" id="KW-0238">DNA-binding</keyword>
<dbReference type="InterPro" id="IPR050109">
    <property type="entry name" value="HTH-type_TetR-like_transc_reg"/>
</dbReference>
<evidence type="ECO:0000259" key="5">
    <source>
        <dbReference type="PROSITE" id="PS50977"/>
    </source>
</evidence>
<sequence>MPNNVANPPRRADSLTRDTIIDAAIALLDTAGEGGLTFRALAARLATGAGAIYWHVADKDDLFTAASDAIVVRAMQAAMDATLHGDTPQAGIRAVALAMFEAMDAHPWLGSALSRAPGQLPSVRILERLGRQVDALGVPQDRQWLAACTLLNYLLGVSGQNAANAVIAREKGLERAHFLDTMAGAWSRLDAQAFPFARKVAGQLRTHDDREDFLAGIDLIVHGVQALQARR</sequence>
<evidence type="ECO:0000313" key="6">
    <source>
        <dbReference type="EMBL" id="QDG69865.1"/>
    </source>
</evidence>
<dbReference type="Gene3D" id="1.10.10.60">
    <property type="entry name" value="Homeodomain-like"/>
    <property type="match status" value="1"/>
</dbReference>
<reference evidence="6 7" key="1">
    <citation type="submission" date="2019-06" db="EMBL/GenBank/DDBJ databases">
        <title>Complete genome sequence of Janthinobacterium sp. SNU WT3 isolated from diseased rainbow trout.</title>
        <authorList>
            <person name="Oh W.T."/>
            <person name="Park S.C."/>
        </authorList>
    </citation>
    <scope>NUCLEOTIDE SEQUENCE [LARGE SCALE GENOMIC DNA]</scope>
    <source>
        <strain evidence="6 7">SNU WT3</strain>
    </source>
</reference>
<dbReference type="Gene3D" id="1.10.357.10">
    <property type="entry name" value="Tetracycline Repressor, domain 2"/>
    <property type="match status" value="1"/>
</dbReference>
<evidence type="ECO:0000256" key="2">
    <source>
        <dbReference type="ARBA" id="ARBA00023125"/>
    </source>
</evidence>
<dbReference type="InterPro" id="IPR004111">
    <property type="entry name" value="Repressor_TetR_C"/>
</dbReference>
<dbReference type="Pfam" id="PF00440">
    <property type="entry name" value="TetR_N"/>
    <property type="match status" value="1"/>
</dbReference>
<dbReference type="GO" id="GO:0003700">
    <property type="term" value="F:DNA-binding transcription factor activity"/>
    <property type="evidence" value="ECO:0007669"/>
    <property type="project" value="TreeGrafter"/>
</dbReference>
<dbReference type="GO" id="GO:0000976">
    <property type="term" value="F:transcription cis-regulatory region binding"/>
    <property type="evidence" value="ECO:0007669"/>
    <property type="project" value="TreeGrafter"/>
</dbReference>
<dbReference type="SUPFAM" id="SSF48498">
    <property type="entry name" value="Tetracyclin repressor-like, C-terminal domain"/>
    <property type="match status" value="1"/>
</dbReference>
<dbReference type="SUPFAM" id="SSF46689">
    <property type="entry name" value="Homeodomain-like"/>
    <property type="match status" value="1"/>
</dbReference>
<proteinExistence type="predicted"/>
<dbReference type="AlphaFoldDB" id="A0A4Y6RC22"/>
<dbReference type="PROSITE" id="PS50977">
    <property type="entry name" value="HTH_TETR_2"/>
    <property type="match status" value="1"/>
</dbReference>
<dbReference type="PANTHER" id="PTHR30055">
    <property type="entry name" value="HTH-TYPE TRANSCRIPTIONAL REGULATOR RUTR"/>
    <property type="match status" value="1"/>
</dbReference>
<dbReference type="InterPro" id="IPR036271">
    <property type="entry name" value="Tet_transcr_reg_TetR-rel_C_sf"/>
</dbReference>
<dbReference type="InterPro" id="IPR001647">
    <property type="entry name" value="HTH_TetR"/>
</dbReference>
<dbReference type="KEGG" id="jas:FJQ89_05115"/>
<feature type="domain" description="HTH tetR-type" evidence="5">
    <location>
        <begin position="14"/>
        <end position="74"/>
    </location>
</feature>
<name>A0A4Y6RC22_9BURK</name>
<dbReference type="Pfam" id="PF02909">
    <property type="entry name" value="TetR_C_1"/>
    <property type="match status" value="1"/>
</dbReference>
<keyword evidence="1" id="KW-0805">Transcription regulation</keyword>
<evidence type="ECO:0000313" key="7">
    <source>
        <dbReference type="Proteomes" id="UP000316665"/>
    </source>
</evidence>
<gene>
    <name evidence="6" type="ORF">FJQ89_05115</name>
</gene>
<keyword evidence="7" id="KW-1185">Reference proteome</keyword>
<dbReference type="EMBL" id="CP041185">
    <property type="protein sequence ID" value="QDG69865.1"/>
    <property type="molecule type" value="Genomic_DNA"/>
</dbReference>
<organism evidence="6 7">
    <name type="scientific">Janthinobacterium tructae</name>
    <dbReference type="NCBI Taxonomy" id="2590869"/>
    <lineage>
        <taxon>Bacteria</taxon>
        <taxon>Pseudomonadati</taxon>
        <taxon>Pseudomonadota</taxon>
        <taxon>Betaproteobacteria</taxon>
        <taxon>Burkholderiales</taxon>
        <taxon>Oxalobacteraceae</taxon>
        <taxon>Janthinobacterium</taxon>
    </lineage>
</organism>
<protein>
    <submittedName>
        <fullName evidence="6">TetR/AcrR family transcriptional regulator</fullName>
    </submittedName>
</protein>
<accession>A0A4Y6RC22</accession>
<evidence type="ECO:0000256" key="4">
    <source>
        <dbReference type="PROSITE-ProRule" id="PRU00335"/>
    </source>
</evidence>
<feature type="DNA-binding region" description="H-T-H motif" evidence="4">
    <location>
        <begin position="37"/>
        <end position="56"/>
    </location>
</feature>
<dbReference type="RefSeq" id="WP_141169323.1">
    <property type="nucleotide sequence ID" value="NZ_CP041185.1"/>
</dbReference>
<evidence type="ECO:0000256" key="3">
    <source>
        <dbReference type="ARBA" id="ARBA00023163"/>
    </source>
</evidence>
<dbReference type="OrthoDB" id="4541465at2"/>
<dbReference type="GO" id="GO:0045892">
    <property type="term" value="P:negative regulation of DNA-templated transcription"/>
    <property type="evidence" value="ECO:0007669"/>
    <property type="project" value="InterPro"/>
</dbReference>
<evidence type="ECO:0000256" key="1">
    <source>
        <dbReference type="ARBA" id="ARBA00023015"/>
    </source>
</evidence>